<dbReference type="EMBL" id="KN831807">
    <property type="protein sequence ID" value="KIM36260.1"/>
    <property type="molecule type" value="Genomic_DNA"/>
</dbReference>
<dbReference type="SUPFAM" id="SSF52047">
    <property type="entry name" value="RNI-like"/>
    <property type="match status" value="1"/>
</dbReference>
<evidence type="ECO:0000313" key="2">
    <source>
        <dbReference type="EMBL" id="KIM36260.1"/>
    </source>
</evidence>
<name>A0A0C3BHR4_HEBCY</name>
<reference evidence="2 3" key="1">
    <citation type="submission" date="2014-04" db="EMBL/GenBank/DDBJ databases">
        <authorList>
            <consortium name="DOE Joint Genome Institute"/>
            <person name="Kuo A."/>
            <person name="Gay G."/>
            <person name="Dore J."/>
            <person name="Kohler A."/>
            <person name="Nagy L.G."/>
            <person name="Floudas D."/>
            <person name="Copeland A."/>
            <person name="Barry K.W."/>
            <person name="Cichocki N."/>
            <person name="Veneault-Fourrey C."/>
            <person name="LaButti K."/>
            <person name="Lindquist E.A."/>
            <person name="Lipzen A."/>
            <person name="Lundell T."/>
            <person name="Morin E."/>
            <person name="Murat C."/>
            <person name="Sun H."/>
            <person name="Tunlid A."/>
            <person name="Henrissat B."/>
            <person name="Grigoriev I.V."/>
            <person name="Hibbett D.S."/>
            <person name="Martin F."/>
            <person name="Nordberg H.P."/>
            <person name="Cantor M.N."/>
            <person name="Hua S.X."/>
        </authorList>
    </citation>
    <scope>NUCLEOTIDE SEQUENCE [LARGE SCALE GENOMIC DNA]</scope>
    <source>
        <strain evidence="3">h7</strain>
    </source>
</reference>
<dbReference type="OrthoDB" id="3543113at2759"/>
<reference evidence="3" key="2">
    <citation type="submission" date="2015-01" db="EMBL/GenBank/DDBJ databases">
        <title>Evolutionary Origins and Diversification of the Mycorrhizal Mutualists.</title>
        <authorList>
            <consortium name="DOE Joint Genome Institute"/>
            <consortium name="Mycorrhizal Genomics Consortium"/>
            <person name="Kohler A."/>
            <person name="Kuo A."/>
            <person name="Nagy L.G."/>
            <person name="Floudas D."/>
            <person name="Copeland A."/>
            <person name="Barry K.W."/>
            <person name="Cichocki N."/>
            <person name="Veneault-Fourrey C."/>
            <person name="LaButti K."/>
            <person name="Lindquist E.A."/>
            <person name="Lipzen A."/>
            <person name="Lundell T."/>
            <person name="Morin E."/>
            <person name="Murat C."/>
            <person name="Riley R."/>
            <person name="Ohm R."/>
            <person name="Sun H."/>
            <person name="Tunlid A."/>
            <person name="Henrissat B."/>
            <person name="Grigoriev I.V."/>
            <person name="Hibbett D.S."/>
            <person name="Martin F."/>
        </authorList>
    </citation>
    <scope>NUCLEOTIDE SEQUENCE [LARGE SCALE GENOMIC DNA]</scope>
    <source>
        <strain evidence="3">h7</strain>
    </source>
</reference>
<gene>
    <name evidence="2" type="ORF">M413DRAFT_427692</name>
</gene>
<organism evidence="2 3">
    <name type="scientific">Hebeloma cylindrosporum</name>
    <dbReference type="NCBI Taxonomy" id="76867"/>
    <lineage>
        <taxon>Eukaryota</taxon>
        <taxon>Fungi</taxon>
        <taxon>Dikarya</taxon>
        <taxon>Basidiomycota</taxon>
        <taxon>Agaricomycotina</taxon>
        <taxon>Agaricomycetes</taxon>
        <taxon>Agaricomycetidae</taxon>
        <taxon>Agaricales</taxon>
        <taxon>Agaricineae</taxon>
        <taxon>Hymenogastraceae</taxon>
        <taxon>Hebeloma</taxon>
    </lineage>
</organism>
<protein>
    <recommendedName>
        <fullName evidence="4">F-box domain-containing protein</fullName>
    </recommendedName>
</protein>
<sequence>MNKASTQQHSSHPTWHQRRRREHRGKEPSSNSEPNRPGCVTVVSRGLAALSNEDILRLIFQEVDGLFLGEDLKKRNQSLLWAAQTSKAFFYPAVSVLWRLIRSLVPLLKILPQFKTSNTVHTLVGQISAKDWGRFEMYARSVRVLDLTILSETVGGDVYIQLARLHPDPLLPGLQRMNIPNVRDGSTDALAPLFHCITPTVSSVTMGILNGPQSALFATSFLSALSRDTVSLCDLSIDARIPSEAIDILLNLPSIRNLTLSVYSAVLQSMFAKLLCLPGVSSVSVNFSRTGSIERGQFVSVRKSPNKLKKIRVSGHANQIGKVMDTLQLFRFDIEEVDLFIQGPHYAGYFWHAGPSTLRHSKWEAGRCPNSIALPELRWRESSPIPSNVISLEVKGFRLRATNEDILKICKAGHWKNLEILHLPCFGSPDSISSPSIHILGELGVWCPKLRSLYICVDLSLHNHDELRNALLANIGARAPAHKLESLEISSTQSPKEDAFQQGLLLAQYIDSVFPHLKSLAAYGNKDLHYWDEIWQTVRCCQKWINCHRPGGQEASVTTA</sequence>
<feature type="compositionally biased region" description="Polar residues" evidence="1">
    <location>
        <begin position="1"/>
        <end position="14"/>
    </location>
</feature>
<dbReference type="Proteomes" id="UP000053424">
    <property type="component" value="Unassembled WGS sequence"/>
</dbReference>
<dbReference type="HOGENOM" id="CLU_021164_3_1_1"/>
<feature type="region of interest" description="Disordered" evidence="1">
    <location>
        <begin position="1"/>
        <end position="38"/>
    </location>
</feature>
<evidence type="ECO:0008006" key="4">
    <source>
        <dbReference type="Google" id="ProtNLM"/>
    </source>
</evidence>
<accession>A0A0C3BHR4</accession>
<evidence type="ECO:0000256" key="1">
    <source>
        <dbReference type="SAM" id="MobiDB-lite"/>
    </source>
</evidence>
<keyword evidence="3" id="KW-1185">Reference proteome</keyword>
<dbReference type="AlphaFoldDB" id="A0A0C3BHR4"/>
<evidence type="ECO:0000313" key="3">
    <source>
        <dbReference type="Proteomes" id="UP000053424"/>
    </source>
</evidence>
<proteinExistence type="predicted"/>